<gene>
    <name evidence="7" type="ORF">Thi970DRAFT_01681</name>
</gene>
<evidence type="ECO:0000313" key="7">
    <source>
        <dbReference type="EMBL" id="EIC21470.1"/>
    </source>
</evidence>
<evidence type="ECO:0000256" key="1">
    <source>
        <dbReference type="ARBA" id="ARBA00001966"/>
    </source>
</evidence>
<dbReference type="Pfam" id="PF04055">
    <property type="entry name" value="Radical_SAM"/>
    <property type="match status" value="1"/>
</dbReference>
<dbReference type="OrthoDB" id="7690664at2"/>
<organism evidence="7 8">
    <name type="scientific">Thiorhodovibrio frisius</name>
    <dbReference type="NCBI Taxonomy" id="631362"/>
    <lineage>
        <taxon>Bacteria</taxon>
        <taxon>Pseudomonadati</taxon>
        <taxon>Pseudomonadota</taxon>
        <taxon>Gammaproteobacteria</taxon>
        <taxon>Chromatiales</taxon>
        <taxon>Chromatiaceae</taxon>
        <taxon>Thiorhodovibrio</taxon>
    </lineage>
</organism>
<reference evidence="8" key="1">
    <citation type="submission" date="2011-06" db="EMBL/GenBank/DDBJ databases">
        <authorList>
            <consortium name="US DOE Joint Genome Institute (JGI-PGF)"/>
            <person name="Lucas S."/>
            <person name="Han J."/>
            <person name="Lapidus A."/>
            <person name="Cheng J.-F."/>
            <person name="Goodwin L."/>
            <person name="Pitluck S."/>
            <person name="Peters L."/>
            <person name="Land M.L."/>
            <person name="Hauser L."/>
            <person name="Vogl K."/>
            <person name="Liu Z."/>
            <person name="Overmann J."/>
            <person name="Frigaard N.-U."/>
            <person name="Bryant D.A."/>
            <person name="Woyke T.J."/>
        </authorList>
    </citation>
    <scope>NUCLEOTIDE SEQUENCE [LARGE SCALE GENOMIC DNA]</scope>
    <source>
        <strain evidence="8">970</strain>
    </source>
</reference>
<keyword evidence="3" id="KW-0479">Metal-binding</keyword>
<dbReference type="GO" id="GO:0051536">
    <property type="term" value="F:iron-sulfur cluster binding"/>
    <property type="evidence" value="ECO:0007669"/>
    <property type="project" value="UniProtKB-KW"/>
</dbReference>
<dbReference type="PANTHER" id="PTHR11228">
    <property type="entry name" value="RADICAL SAM DOMAIN PROTEIN"/>
    <property type="match status" value="1"/>
</dbReference>
<feature type="domain" description="Radical SAM core" evidence="6">
    <location>
        <begin position="101"/>
        <end position="318"/>
    </location>
</feature>
<dbReference type="InterPro" id="IPR050377">
    <property type="entry name" value="Radical_SAM_PqqE_MftC-like"/>
</dbReference>
<protein>
    <submittedName>
        <fullName evidence="7">Radical SAM additional 4Fe4S-binding domain protein</fullName>
    </submittedName>
</protein>
<dbReference type="GO" id="GO:0046872">
    <property type="term" value="F:metal ion binding"/>
    <property type="evidence" value="ECO:0007669"/>
    <property type="project" value="UniProtKB-KW"/>
</dbReference>
<accession>H8Z1M5</accession>
<dbReference type="PANTHER" id="PTHR11228:SF22">
    <property type="entry name" value="PEPTIDE BIOSYNTHESIS PROTEIN YYDG-RELATED"/>
    <property type="match status" value="1"/>
</dbReference>
<dbReference type="InterPro" id="IPR023885">
    <property type="entry name" value="4Fe4S-binding_SPASM_dom"/>
</dbReference>
<evidence type="ECO:0000256" key="4">
    <source>
        <dbReference type="ARBA" id="ARBA00023004"/>
    </source>
</evidence>
<dbReference type="PROSITE" id="PS51918">
    <property type="entry name" value="RADICAL_SAM"/>
    <property type="match status" value="1"/>
</dbReference>
<dbReference type="eggNOG" id="COG0535">
    <property type="taxonomic scope" value="Bacteria"/>
</dbReference>
<keyword evidence="8" id="KW-1185">Reference proteome</keyword>
<dbReference type="NCBIfam" id="TIGR04085">
    <property type="entry name" value="rSAM_more_4Fe4S"/>
    <property type="match status" value="1"/>
</dbReference>
<keyword evidence="2" id="KW-0949">S-adenosyl-L-methionine</keyword>
<evidence type="ECO:0000256" key="5">
    <source>
        <dbReference type="ARBA" id="ARBA00023014"/>
    </source>
</evidence>
<keyword evidence="5" id="KW-0411">Iron-sulfur</keyword>
<evidence type="ECO:0000256" key="3">
    <source>
        <dbReference type="ARBA" id="ARBA00022723"/>
    </source>
</evidence>
<name>H8Z1M5_9GAMM</name>
<dbReference type="AlphaFoldDB" id="H8Z1M5"/>
<dbReference type="InterPro" id="IPR058240">
    <property type="entry name" value="rSAM_sf"/>
</dbReference>
<evidence type="ECO:0000313" key="8">
    <source>
        <dbReference type="Proteomes" id="UP000002964"/>
    </source>
</evidence>
<dbReference type="HOGENOM" id="CLU_009273_4_2_6"/>
<reference evidence="7 8" key="2">
    <citation type="submission" date="2011-11" db="EMBL/GenBank/DDBJ databases">
        <authorList>
            <consortium name="US DOE Joint Genome Institute"/>
            <person name="Lucas S."/>
            <person name="Han J."/>
            <person name="Lapidus A."/>
            <person name="Cheng J.-F."/>
            <person name="Goodwin L."/>
            <person name="Pitluck S."/>
            <person name="Peters L."/>
            <person name="Ovchinnikova G."/>
            <person name="Zhang X."/>
            <person name="Detter J.C."/>
            <person name="Han C."/>
            <person name="Tapia R."/>
            <person name="Land M."/>
            <person name="Hauser L."/>
            <person name="Kyrpides N."/>
            <person name="Ivanova N."/>
            <person name="Pagani I."/>
            <person name="Vogl K."/>
            <person name="Liu Z."/>
            <person name="Overmann J."/>
            <person name="Frigaard N.-U."/>
            <person name="Bryant D."/>
            <person name="Woyke T."/>
        </authorList>
    </citation>
    <scope>NUCLEOTIDE SEQUENCE [LARGE SCALE GENOMIC DNA]</scope>
    <source>
        <strain evidence="7 8">970</strain>
    </source>
</reference>
<proteinExistence type="predicted"/>
<evidence type="ECO:0000259" key="6">
    <source>
        <dbReference type="PROSITE" id="PS51918"/>
    </source>
</evidence>
<dbReference type="InterPro" id="IPR013785">
    <property type="entry name" value="Aldolase_TIM"/>
</dbReference>
<evidence type="ECO:0000256" key="2">
    <source>
        <dbReference type="ARBA" id="ARBA00022691"/>
    </source>
</evidence>
<comment type="cofactor">
    <cofactor evidence="1">
        <name>[4Fe-4S] cluster</name>
        <dbReference type="ChEBI" id="CHEBI:49883"/>
    </cofactor>
</comment>
<dbReference type="SUPFAM" id="SSF102114">
    <property type="entry name" value="Radical SAM enzymes"/>
    <property type="match status" value="1"/>
</dbReference>
<dbReference type="GO" id="GO:0003824">
    <property type="term" value="F:catalytic activity"/>
    <property type="evidence" value="ECO:0007669"/>
    <property type="project" value="InterPro"/>
</dbReference>
<dbReference type="Proteomes" id="UP000002964">
    <property type="component" value="Unassembled WGS sequence"/>
</dbReference>
<dbReference type="EMBL" id="JH603169">
    <property type="protein sequence ID" value="EIC21470.1"/>
    <property type="molecule type" value="Genomic_DNA"/>
</dbReference>
<dbReference type="Gene3D" id="3.20.20.70">
    <property type="entry name" value="Aldolase class I"/>
    <property type="match status" value="1"/>
</dbReference>
<dbReference type="CDD" id="cd01335">
    <property type="entry name" value="Radical_SAM"/>
    <property type="match status" value="1"/>
</dbReference>
<sequence>MGGDFVFDFPCIMYVLLSSRYALRGWHGLPFGLHDRKSGRNLLLDAESFHALSLCDGSTPILFPLVPAPLIDRVKSHIREGLAQICEPGTALPDDQAYRKTESRFTDLVQWSITGKYNLPCRHCYMDAPKAKYGELSTRQCLEIVDQFHAANVGRVALTGGEPLVRRDFWQIVDALIEKGIVLSQLYTNGVLLTDQTLAEFERRALRPTMVMSFDGIGSHDWVRGVAGAEDKAVEAISRAVQAGFPVSIETALYKGNLRRLKATYALLKELGIISWKVSRMMSTGAWARKGDQMDAPRQALFDAYLELGAHHHRDGAPFELALGGLYYGPKGSSLWMSPFNKFSGQADAAKQTACQSCRLHPYIMADGRLLPCIPMTGSQVEQDMPRLTETTLSRGLRGSAYFDRIDTRLDQVFVNNRGCRSCAHRFKCGGGCRAAAMTAGTDYFGADPDACFFFRNGYDEKLARKLKSSPASPMEIARARHAASLSKAPAAFIGSQIDRSQPPASERRTASAMAFQDRRRFGLACSLSQILCWRWRRCEASRGVMGNAMPLYLAG</sequence>
<dbReference type="InterPro" id="IPR007197">
    <property type="entry name" value="rSAM"/>
</dbReference>
<dbReference type="STRING" id="631362.Thi970DRAFT_01681"/>
<keyword evidence="4" id="KW-0408">Iron</keyword>